<dbReference type="Pfam" id="PF08240">
    <property type="entry name" value="ADH_N"/>
    <property type="match status" value="1"/>
</dbReference>
<dbReference type="SUPFAM" id="SSF54593">
    <property type="entry name" value="Glyoxalase/Bleomycin resistance protein/Dihydroxybiphenyl dioxygenase"/>
    <property type="match status" value="1"/>
</dbReference>
<evidence type="ECO:0000256" key="1">
    <source>
        <dbReference type="ARBA" id="ARBA00022857"/>
    </source>
</evidence>
<dbReference type="InterPro" id="IPR051603">
    <property type="entry name" value="Zinc-ADH_QOR/CCCR"/>
</dbReference>
<evidence type="ECO:0000313" key="4">
    <source>
        <dbReference type="Proteomes" id="UP000433309"/>
    </source>
</evidence>
<feature type="domain" description="VOC" evidence="2">
    <location>
        <begin position="346"/>
        <end position="485"/>
    </location>
</feature>
<comment type="caution">
    <text evidence="3">The sequence shown here is derived from an EMBL/GenBank/DDBJ whole genome shotgun (WGS) entry which is preliminary data.</text>
</comment>
<dbReference type="InterPro" id="IPR037523">
    <property type="entry name" value="VOC_core"/>
</dbReference>
<dbReference type="InterPro" id="IPR036291">
    <property type="entry name" value="NAD(P)-bd_dom_sf"/>
</dbReference>
<dbReference type="PROSITE" id="PS51819">
    <property type="entry name" value="VOC"/>
    <property type="match status" value="1"/>
</dbReference>
<evidence type="ECO:0000313" key="3">
    <source>
        <dbReference type="EMBL" id="MRW92818.1"/>
    </source>
</evidence>
<name>A0A6I2L3W5_9BURK</name>
<dbReference type="Pfam" id="PF13669">
    <property type="entry name" value="Glyoxalase_4"/>
    <property type="match status" value="1"/>
</dbReference>
<reference evidence="3 4" key="1">
    <citation type="submission" date="2019-11" db="EMBL/GenBank/DDBJ databases">
        <title>Novel species isolated from a subtropical stream in China.</title>
        <authorList>
            <person name="Lu H."/>
        </authorList>
    </citation>
    <scope>NUCLEOTIDE SEQUENCE [LARGE SCALE GENOMIC DNA]</scope>
    <source>
        <strain evidence="3 4">FT80W</strain>
    </source>
</reference>
<accession>A0A6I2L3W5</accession>
<dbReference type="InterPro" id="IPR029068">
    <property type="entry name" value="Glyas_Bleomycin-R_OHBP_Dase"/>
</dbReference>
<keyword evidence="1" id="KW-0521">NADP</keyword>
<dbReference type="SMART" id="SM00829">
    <property type="entry name" value="PKS_ER"/>
    <property type="match status" value="1"/>
</dbReference>
<dbReference type="Pfam" id="PF00107">
    <property type="entry name" value="ADH_zinc_N"/>
    <property type="match status" value="1"/>
</dbReference>
<dbReference type="GO" id="GO:0016491">
    <property type="term" value="F:oxidoreductase activity"/>
    <property type="evidence" value="ECO:0007669"/>
    <property type="project" value="InterPro"/>
</dbReference>
<sequence>MNMRALIGGIGPDWVLKPDVALPALRLGAVRVRVVAAALNRADLYMLTGTYSPKLKPGDVYPAGMEFAGVVETSSPLAPSMPVGTRVMGVTMGAFADYALCDPRMLLAIPDGMTFEQAACLPVALATEHDALVTQAGFVAGQSVLVVGGTTSIGLVAIQMAKALGASTVIATTTSSAKRGAMLAAGADVAINTASESLVEAVLAATDGKGVDITLDHLGGEQFGLLPAVTRTQGTIVNIGRLAGPVANLDLDQVSFRRQRLIGTTFSIRTPEELGEVCMALHASVMPALADGKFTPLIDSVYPVHAALEAANRLRDNAALGKILLSFADAPEQPVQRAPVHNFFGSIAQLGYVVKDIDASIAGFVRSGIGPWFLLRGVQPENFTYKGAPSAMAMDVAVANSGDIQIEIITPVNDAPSMYRDFLDAGREGLQHFAYWSRDYQALYERALAAGFSVGQEGQLGGPSGRFAYLETEHHAGTCVEISDLGGAKAALFDYVKKAAQHWDGSNAVIVIDPAMLASH</sequence>
<dbReference type="AlphaFoldDB" id="A0A6I2L3W5"/>
<dbReference type="InterPro" id="IPR020843">
    <property type="entry name" value="ER"/>
</dbReference>
<gene>
    <name evidence="3" type="ORF">GJ699_22730</name>
</gene>
<dbReference type="Proteomes" id="UP000433309">
    <property type="component" value="Unassembled WGS sequence"/>
</dbReference>
<dbReference type="InterPro" id="IPR011032">
    <property type="entry name" value="GroES-like_sf"/>
</dbReference>
<dbReference type="SUPFAM" id="SSF50129">
    <property type="entry name" value="GroES-like"/>
    <property type="match status" value="1"/>
</dbReference>
<proteinExistence type="predicted"/>
<dbReference type="InterPro" id="IPR013149">
    <property type="entry name" value="ADH-like_C"/>
</dbReference>
<dbReference type="Gene3D" id="3.40.50.720">
    <property type="entry name" value="NAD(P)-binding Rossmann-like Domain"/>
    <property type="match status" value="1"/>
</dbReference>
<protein>
    <submittedName>
        <fullName evidence="3">Zinc-binding dehydrogenase</fullName>
    </submittedName>
</protein>
<dbReference type="EMBL" id="WKJK01000013">
    <property type="protein sequence ID" value="MRW92818.1"/>
    <property type="molecule type" value="Genomic_DNA"/>
</dbReference>
<dbReference type="PANTHER" id="PTHR44154">
    <property type="entry name" value="QUINONE OXIDOREDUCTASE"/>
    <property type="match status" value="1"/>
</dbReference>
<dbReference type="PANTHER" id="PTHR44154:SF1">
    <property type="entry name" value="QUINONE OXIDOREDUCTASE"/>
    <property type="match status" value="1"/>
</dbReference>
<evidence type="ECO:0000259" key="2">
    <source>
        <dbReference type="PROSITE" id="PS51819"/>
    </source>
</evidence>
<dbReference type="InterPro" id="IPR013154">
    <property type="entry name" value="ADH-like_N"/>
</dbReference>
<dbReference type="Gene3D" id="3.90.180.10">
    <property type="entry name" value="Medium-chain alcohol dehydrogenases, catalytic domain"/>
    <property type="match status" value="1"/>
</dbReference>
<keyword evidence="4" id="KW-1185">Reference proteome</keyword>
<dbReference type="SUPFAM" id="SSF51735">
    <property type="entry name" value="NAD(P)-binding Rossmann-fold domains"/>
    <property type="match status" value="1"/>
</dbReference>
<dbReference type="Gene3D" id="3.10.180.10">
    <property type="entry name" value="2,3-Dihydroxybiphenyl 1,2-Dioxygenase, domain 1"/>
    <property type="match status" value="1"/>
</dbReference>
<organism evidence="3 4">
    <name type="scientific">Duganella guangzhouensis</name>
    <dbReference type="NCBI Taxonomy" id="2666084"/>
    <lineage>
        <taxon>Bacteria</taxon>
        <taxon>Pseudomonadati</taxon>
        <taxon>Pseudomonadota</taxon>
        <taxon>Betaproteobacteria</taxon>
        <taxon>Burkholderiales</taxon>
        <taxon>Oxalobacteraceae</taxon>
        <taxon>Telluria group</taxon>
        <taxon>Duganella</taxon>
    </lineage>
</organism>